<dbReference type="Proteomes" id="UP000320496">
    <property type="component" value="Chromosome"/>
</dbReference>
<proteinExistence type="predicted"/>
<feature type="chain" id="PRO_5022012604" evidence="2">
    <location>
        <begin position="18"/>
        <end position="88"/>
    </location>
</feature>
<evidence type="ECO:0000313" key="3">
    <source>
        <dbReference type="EMBL" id="QDU36792.1"/>
    </source>
</evidence>
<organism evidence="3 4">
    <name type="scientific">Maioricimonas rarisocia</name>
    <dbReference type="NCBI Taxonomy" id="2528026"/>
    <lineage>
        <taxon>Bacteria</taxon>
        <taxon>Pseudomonadati</taxon>
        <taxon>Planctomycetota</taxon>
        <taxon>Planctomycetia</taxon>
        <taxon>Planctomycetales</taxon>
        <taxon>Planctomycetaceae</taxon>
        <taxon>Maioricimonas</taxon>
    </lineage>
</organism>
<accession>A0A517Z2S2</accession>
<dbReference type="EMBL" id="CP036275">
    <property type="protein sequence ID" value="QDU36792.1"/>
    <property type="molecule type" value="Genomic_DNA"/>
</dbReference>
<protein>
    <submittedName>
        <fullName evidence="3">Uncharacterized protein</fullName>
    </submittedName>
</protein>
<name>A0A517Z2S2_9PLAN</name>
<keyword evidence="2" id="KW-0732">Signal</keyword>
<dbReference type="OrthoDB" id="288581at2"/>
<sequence precursor="true">MASARYRKLLTNLPSMAAVVNSFESADVQLAVYQELIQALDEVIPAAGDSAVPLNGAAPTSSTSTPDDGEVTHDLVEGDSIHSMAVEE</sequence>
<keyword evidence="4" id="KW-1185">Reference proteome</keyword>
<evidence type="ECO:0000256" key="1">
    <source>
        <dbReference type="SAM" id="MobiDB-lite"/>
    </source>
</evidence>
<evidence type="ECO:0000256" key="2">
    <source>
        <dbReference type="SAM" id="SignalP"/>
    </source>
</evidence>
<feature type="compositionally biased region" description="Basic and acidic residues" evidence="1">
    <location>
        <begin position="70"/>
        <end position="80"/>
    </location>
</feature>
<dbReference type="RefSeq" id="WP_145367419.1">
    <property type="nucleotide sequence ID" value="NZ_CP036275.1"/>
</dbReference>
<dbReference type="AlphaFoldDB" id="A0A517Z2S2"/>
<evidence type="ECO:0000313" key="4">
    <source>
        <dbReference type="Proteomes" id="UP000320496"/>
    </source>
</evidence>
<feature type="region of interest" description="Disordered" evidence="1">
    <location>
        <begin position="52"/>
        <end position="88"/>
    </location>
</feature>
<dbReference type="KEGG" id="mri:Mal4_10900"/>
<reference evidence="3 4" key="1">
    <citation type="submission" date="2019-02" db="EMBL/GenBank/DDBJ databases">
        <title>Deep-cultivation of Planctomycetes and their phenomic and genomic characterization uncovers novel biology.</title>
        <authorList>
            <person name="Wiegand S."/>
            <person name="Jogler M."/>
            <person name="Boedeker C."/>
            <person name="Pinto D."/>
            <person name="Vollmers J."/>
            <person name="Rivas-Marin E."/>
            <person name="Kohn T."/>
            <person name="Peeters S.H."/>
            <person name="Heuer A."/>
            <person name="Rast P."/>
            <person name="Oberbeckmann S."/>
            <person name="Bunk B."/>
            <person name="Jeske O."/>
            <person name="Meyerdierks A."/>
            <person name="Storesund J.E."/>
            <person name="Kallscheuer N."/>
            <person name="Luecker S."/>
            <person name="Lage O.M."/>
            <person name="Pohl T."/>
            <person name="Merkel B.J."/>
            <person name="Hornburger P."/>
            <person name="Mueller R.-W."/>
            <person name="Bruemmer F."/>
            <person name="Labrenz M."/>
            <person name="Spormann A.M."/>
            <person name="Op den Camp H."/>
            <person name="Overmann J."/>
            <person name="Amann R."/>
            <person name="Jetten M.S.M."/>
            <person name="Mascher T."/>
            <person name="Medema M.H."/>
            <person name="Devos D.P."/>
            <person name="Kaster A.-K."/>
            <person name="Ovreas L."/>
            <person name="Rohde M."/>
            <person name="Galperin M.Y."/>
            <person name="Jogler C."/>
        </authorList>
    </citation>
    <scope>NUCLEOTIDE SEQUENCE [LARGE SCALE GENOMIC DNA]</scope>
    <source>
        <strain evidence="3 4">Mal4</strain>
    </source>
</reference>
<feature type="signal peptide" evidence="2">
    <location>
        <begin position="1"/>
        <end position="17"/>
    </location>
</feature>
<gene>
    <name evidence="3" type="ORF">Mal4_10900</name>
</gene>